<feature type="modified residue" description="4-aspartylphosphate" evidence="6">
    <location>
        <position position="54"/>
    </location>
</feature>
<dbReference type="CDD" id="cd19935">
    <property type="entry name" value="REC_OmpR_CusR-like"/>
    <property type="match status" value="1"/>
</dbReference>
<protein>
    <submittedName>
        <fullName evidence="10">Uncharacterized protein</fullName>
    </submittedName>
</protein>
<sequence>MTPVKVLVVEDNKKLARFLKRALVEEGYVVDEVADGTTAVEQLQAIAYDLVVLDWMLPEMDGLSVCRAVRARGNRVPILMLTARGEVGEKISGLDAGADDYLTKPFDLGELLARVRALGRRAAAAELSLRVGPMVVDRAERRVLLDGKRLELTPREFALVAYLAREAGRVVPRTELLAKVWETAFDPGSNVIEAHVKNLREKLGAHASMIETVRGVGYRLEAP</sequence>
<reference evidence="10 11" key="1">
    <citation type="submission" date="2013-05" db="EMBL/GenBank/DDBJ databases">
        <title>Genome assembly of Chondromyces apiculatus DSM 436.</title>
        <authorList>
            <person name="Sharma G."/>
            <person name="Khatri I."/>
            <person name="Kaur C."/>
            <person name="Mayilraj S."/>
            <person name="Subramanian S."/>
        </authorList>
    </citation>
    <scope>NUCLEOTIDE SEQUENCE [LARGE SCALE GENOMIC DNA]</scope>
    <source>
        <strain evidence="10 11">DSM 436</strain>
    </source>
</reference>
<dbReference type="PANTHER" id="PTHR48111">
    <property type="entry name" value="REGULATOR OF RPOS"/>
    <property type="match status" value="1"/>
</dbReference>
<dbReference type="SMART" id="SM00862">
    <property type="entry name" value="Trans_reg_C"/>
    <property type="match status" value="1"/>
</dbReference>
<dbReference type="FunFam" id="3.40.50.2300:FF:000002">
    <property type="entry name" value="DNA-binding response regulator PhoP"/>
    <property type="match status" value="1"/>
</dbReference>
<dbReference type="STRING" id="1192034.CAP_0911"/>
<dbReference type="GO" id="GO:0032993">
    <property type="term" value="C:protein-DNA complex"/>
    <property type="evidence" value="ECO:0007669"/>
    <property type="project" value="TreeGrafter"/>
</dbReference>
<dbReference type="Proteomes" id="UP000019678">
    <property type="component" value="Unassembled WGS sequence"/>
</dbReference>
<dbReference type="Pfam" id="PF00072">
    <property type="entry name" value="Response_reg"/>
    <property type="match status" value="1"/>
</dbReference>
<evidence type="ECO:0000256" key="1">
    <source>
        <dbReference type="ARBA" id="ARBA00022553"/>
    </source>
</evidence>
<keyword evidence="1 6" id="KW-0597">Phosphoprotein</keyword>
<proteinExistence type="predicted"/>
<dbReference type="Gene3D" id="6.10.250.690">
    <property type="match status" value="1"/>
</dbReference>
<evidence type="ECO:0000313" key="11">
    <source>
        <dbReference type="Proteomes" id="UP000019678"/>
    </source>
</evidence>
<dbReference type="AlphaFoldDB" id="A0A017STN9"/>
<evidence type="ECO:0000259" key="9">
    <source>
        <dbReference type="PROSITE" id="PS51755"/>
    </source>
</evidence>
<keyword evidence="3" id="KW-0805">Transcription regulation</keyword>
<dbReference type="CDD" id="cd00383">
    <property type="entry name" value="trans_reg_C"/>
    <property type="match status" value="1"/>
</dbReference>
<feature type="DNA-binding region" description="OmpR/PhoB-type" evidence="7">
    <location>
        <begin position="126"/>
        <end position="222"/>
    </location>
</feature>
<organism evidence="10 11">
    <name type="scientific">Chondromyces apiculatus DSM 436</name>
    <dbReference type="NCBI Taxonomy" id="1192034"/>
    <lineage>
        <taxon>Bacteria</taxon>
        <taxon>Pseudomonadati</taxon>
        <taxon>Myxococcota</taxon>
        <taxon>Polyangia</taxon>
        <taxon>Polyangiales</taxon>
        <taxon>Polyangiaceae</taxon>
        <taxon>Chondromyces</taxon>
    </lineage>
</organism>
<evidence type="ECO:0000256" key="2">
    <source>
        <dbReference type="ARBA" id="ARBA00023012"/>
    </source>
</evidence>
<evidence type="ECO:0000256" key="7">
    <source>
        <dbReference type="PROSITE-ProRule" id="PRU01091"/>
    </source>
</evidence>
<dbReference type="InterPro" id="IPR039420">
    <property type="entry name" value="WalR-like"/>
</dbReference>
<dbReference type="Pfam" id="PF00486">
    <property type="entry name" value="Trans_reg_C"/>
    <property type="match status" value="1"/>
</dbReference>
<dbReference type="SMART" id="SM00448">
    <property type="entry name" value="REC"/>
    <property type="match status" value="1"/>
</dbReference>
<dbReference type="FunFam" id="1.10.10.10:FF:000005">
    <property type="entry name" value="Two-component system response regulator"/>
    <property type="match status" value="1"/>
</dbReference>
<evidence type="ECO:0000256" key="3">
    <source>
        <dbReference type="ARBA" id="ARBA00023015"/>
    </source>
</evidence>
<keyword evidence="4 7" id="KW-0238">DNA-binding</keyword>
<dbReference type="EMBL" id="ASRX01000115">
    <property type="protein sequence ID" value="EYF00339.1"/>
    <property type="molecule type" value="Genomic_DNA"/>
</dbReference>
<dbReference type="GO" id="GO:0005829">
    <property type="term" value="C:cytosol"/>
    <property type="evidence" value="ECO:0007669"/>
    <property type="project" value="TreeGrafter"/>
</dbReference>
<evidence type="ECO:0000256" key="6">
    <source>
        <dbReference type="PROSITE-ProRule" id="PRU00169"/>
    </source>
</evidence>
<dbReference type="SUPFAM" id="SSF52172">
    <property type="entry name" value="CheY-like"/>
    <property type="match status" value="1"/>
</dbReference>
<evidence type="ECO:0000256" key="4">
    <source>
        <dbReference type="ARBA" id="ARBA00023125"/>
    </source>
</evidence>
<dbReference type="PROSITE" id="PS50110">
    <property type="entry name" value="RESPONSE_REGULATORY"/>
    <property type="match status" value="1"/>
</dbReference>
<keyword evidence="5" id="KW-0804">Transcription</keyword>
<evidence type="ECO:0000259" key="8">
    <source>
        <dbReference type="PROSITE" id="PS50110"/>
    </source>
</evidence>
<dbReference type="Gene3D" id="3.40.50.2300">
    <property type="match status" value="1"/>
</dbReference>
<dbReference type="InterPro" id="IPR001789">
    <property type="entry name" value="Sig_transdc_resp-reg_receiver"/>
</dbReference>
<dbReference type="eggNOG" id="COG0745">
    <property type="taxonomic scope" value="Bacteria"/>
</dbReference>
<dbReference type="GO" id="GO:0006355">
    <property type="term" value="P:regulation of DNA-templated transcription"/>
    <property type="evidence" value="ECO:0007669"/>
    <property type="project" value="InterPro"/>
</dbReference>
<dbReference type="InterPro" id="IPR036388">
    <property type="entry name" value="WH-like_DNA-bd_sf"/>
</dbReference>
<feature type="domain" description="OmpR/PhoB-type" evidence="9">
    <location>
        <begin position="126"/>
        <end position="222"/>
    </location>
</feature>
<accession>A0A017STN9</accession>
<keyword evidence="11" id="KW-1185">Reference proteome</keyword>
<comment type="caution">
    <text evidence="10">The sequence shown here is derived from an EMBL/GenBank/DDBJ whole genome shotgun (WGS) entry which is preliminary data.</text>
</comment>
<dbReference type="GO" id="GO:0000976">
    <property type="term" value="F:transcription cis-regulatory region binding"/>
    <property type="evidence" value="ECO:0007669"/>
    <property type="project" value="TreeGrafter"/>
</dbReference>
<dbReference type="PROSITE" id="PS51755">
    <property type="entry name" value="OMPR_PHOB"/>
    <property type="match status" value="1"/>
</dbReference>
<dbReference type="InterPro" id="IPR001867">
    <property type="entry name" value="OmpR/PhoB-type_DNA-bd"/>
</dbReference>
<dbReference type="InterPro" id="IPR011006">
    <property type="entry name" value="CheY-like_superfamily"/>
</dbReference>
<evidence type="ECO:0000313" key="10">
    <source>
        <dbReference type="EMBL" id="EYF00339.1"/>
    </source>
</evidence>
<feature type="domain" description="Response regulatory" evidence="8">
    <location>
        <begin position="5"/>
        <end position="119"/>
    </location>
</feature>
<keyword evidence="2" id="KW-0902">Two-component regulatory system</keyword>
<dbReference type="PANTHER" id="PTHR48111:SF22">
    <property type="entry name" value="REGULATOR OF RPOS"/>
    <property type="match status" value="1"/>
</dbReference>
<name>A0A017STN9_9BACT</name>
<gene>
    <name evidence="10" type="ORF">CAP_0911</name>
</gene>
<dbReference type="GO" id="GO:0000156">
    <property type="term" value="F:phosphorelay response regulator activity"/>
    <property type="evidence" value="ECO:0007669"/>
    <property type="project" value="TreeGrafter"/>
</dbReference>
<dbReference type="Gene3D" id="1.10.10.10">
    <property type="entry name" value="Winged helix-like DNA-binding domain superfamily/Winged helix DNA-binding domain"/>
    <property type="match status" value="1"/>
</dbReference>
<evidence type="ECO:0000256" key="5">
    <source>
        <dbReference type="ARBA" id="ARBA00023163"/>
    </source>
</evidence>